<reference evidence="10 11" key="1">
    <citation type="submission" date="2024-01" db="EMBL/GenBank/DDBJ databases">
        <title>The genomes of 5 underutilized Papilionoideae crops provide insights into root nodulation and disease resistanc.</title>
        <authorList>
            <person name="Jiang F."/>
        </authorList>
    </citation>
    <scope>NUCLEOTIDE SEQUENCE [LARGE SCALE GENOMIC DNA]</scope>
    <source>
        <strain evidence="10">LVBAO_FW01</strain>
        <tissue evidence="10">Leaves</tissue>
    </source>
</reference>
<evidence type="ECO:0000256" key="6">
    <source>
        <dbReference type="ARBA" id="ARBA00022729"/>
    </source>
</evidence>
<evidence type="ECO:0000256" key="4">
    <source>
        <dbReference type="ARBA" id="ARBA00022525"/>
    </source>
</evidence>
<feature type="transmembrane region" description="Helical" evidence="9">
    <location>
        <begin position="54"/>
        <end position="75"/>
    </location>
</feature>
<evidence type="ECO:0000256" key="9">
    <source>
        <dbReference type="SAM" id="Phobius"/>
    </source>
</evidence>
<name>A0AAN9R2K5_CANGL</name>
<dbReference type="GO" id="GO:1901371">
    <property type="term" value="P:regulation of leaf morphogenesis"/>
    <property type="evidence" value="ECO:0007669"/>
    <property type="project" value="TreeGrafter"/>
</dbReference>
<keyword evidence="9" id="KW-0472">Membrane</keyword>
<protein>
    <submittedName>
        <fullName evidence="10">Uncharacterized protein</fullName>
    </submittedName>
</protein>
<feature type="compositionally biased region" description="Polar residues" evidence="8">
    <location>
        <begin position="154"/>
        <end position="163"/>
    </location>
</feature>
<comment type="similarity">
    <text evidence="2">Belongs to the C-terminally encoded plant signaling peptide (CEP) family.</text>
</comment>
<keyword evidence="4" id="KW-0964">Secreted</keyword>
<evidence type="ECO:0000256" key="7">
    <source>
        <dbReference type="ARBA" id="ARBA00023278"/>
    </source>
</evidence>
<keyword evidence="7" id="KW-0379">Hydroxylation</keyword>
<dbReference type="PANTHER" id="PTHR33348:SF39">
    <property type="entry name" value="PRECURSOR OF CEP5"/>
    <property type="match status" value="1"/>
</dbReference>
<dbReference type="Proteomes" id="UP001367508">
    <property type="component" value="Unassembled WGS sequence"/>
</dbReference>
<keyword evidence="5" id="KW-0372">Hormone</keyword>
<keyword evidence="6" id="KW-0732">Signal</keyword>
<dbReference type="EMBL" id="JAYMYQ010000002">
    <property type="protein sequence ID" value="KAK7351663.1"/>
    <property type="molecule type" value="Genomic_DNA"/>
</dbReference>
<feature type="compositionally biased region" description="Polar residues" evidence="8">
    <location>
        <begin position="120"/>
        <end position="129"/>
    </location>
</feature>
<dbReference type="GO" id="GO:2000280">
    <property type="term" value="P:regulation of root development"/>
    <property type="evidence" value="ECO:0007669"/>
    <property type="project" value="TreeGrafter"/>
</dbReference>
<feature type="transmembrane region" description="Helical" evidence="9">
    <location>
        <begin position="16"/>
        <end position="34"/>
    </location>
</feature>
<dbReference type="InterPro" id="IPR033250">
    <property type="entry name" value="CEP"/>
</dbReference>
<evidence type="ECO:0000256" key="5">
    <source>
        <dbReference type="ARBA" id="ARBA00022702"/>
    </source>
</evidence>
<evidence type="ECO:0000256" key="3">
    <source>
        <dbReference type="ARBA" id="ARBA00022523"/>
    </source>
</evidence>
<dbReference type="GO" id="GO:0048046">
    <property type="term" value="C:apoplast"/>
    <property type="evidence" value="ECO:0007669"/>
    <property type="project" value="UniProtKB-SubCell"/>
</dbReference>
<dbReference type="PANTHER" id="PTHR33348">
    <property type="entry name" value="PRECURSOR OF CEP5"/>
    <property type="match status" value="1"/>
</dbReference>
<feature type="compositionally biased region" description="Basic and acidic residues" evidence="8">
    <location>
        <begin position="130"/>
        <end position="143"/>
    </location>
</feature>
<evidence type="ECO:0000313" key="11">
    <source>
        <dbReference type="Proteomes" id="UP001367508"/>
    </source>
</evidence>
<evidence type="ECO:0000313" key="10">
    <source>
        <dbReference type="EMBL" id="KAK7351663.1"/>
    </source>
</evidence>
<comment type="caution">
    <text evidence="10">The sequence shown here is derived from an EMBL/GenBank/DDBJ whole genome shotgun (WGS) entry which is preliminary data.</text>
</comment>
<keyword evidence="11" id="KW-1185">Reference proteome</keyword>
<gene>
    <name evidence="10" type="ORF">VNO77_11263</name>
</gene>
<evidence type="ECO:0000256" key="8">
    <source>
        <dbReference type="SAM" id="MobiDB-lite"/>
    </source>
</evidence>
<sequence length="163" mass="18197">MLPNSTEKHTRARRKIVACNMQSTILVLPIHTFKYFQLSRPSSYFLNIMANSKLVFMVSSILLTIIIFHGTFSALGRPLDLDNKSQVTTTYENSIKEITRVAENTVMWRRHILEFKSATAPESGNSQNDGDGKTIVDDFRPTDPGHSPGAGHSSPHTNEVPNP</sequence>
<comment type="subcellular location">
    <subcellularLocation>
        <location evidence="1">Secreted</location>
        <location evidence="1">Extracellular space</location>
        <location evidence="1">Apoplast</location>
    </subcellularLocation>
</comment>
<evidence type="ECO:0000256" key="2">
    <source>
        <dbReference type="ARBA" id="ARBA00008963"/>
    </source>
</evidence>
<dbReference type="GO" id="GO:0005179">
    <property type="term" value="F:hormone activity"/>
    <property type="evidence" value="ECO:0007669"/>
    <property type="project" value="UniProtKB-KW"/>
</dbReference>
<dbReference type="AlphaFoldDB" id="A0AAN9R2K5"/>
<evidence type="ECO:0000256" key="1">
    <source>
        <dbReference type="ARBA" id="ARBA00004271"/>
    </source>
</evidence>
<organism evidence="10 11">
    <name type="scientific">Canavalia gladiata</name>
    <name type="common">Sword bean</name>
    <name type="synonym">Dolichos gladiatus</name>
    <dbReference type="NCBI Taxonomy" id="3824"/>
    <lineage>
        <taxon>Eukaryota</taxon>
        <taxon>Viridiplantae</taxon>
        <taxon>Streptophyta</taxon>
        <taxon>Embryophyta</taxon>
        <taxon>Tracheophyta</taxon>
        <taxon>Spermatophyta</taxon>
        <taxon>Magnoliopsida</taxon>
        <taxon>eudicotyledons</taxon>
        <taxon>Gunneridae</taxon>
        <taxon>Pentapetalae</taxon>
        <taxon>rosids</taxon>
        <taxon>fabids</taxon>
        <taxon>Fabales</taxon>
        <taxon>Fabaceae</taxon>
        <taxon>Papilionoideae</taxon>
        <taxon>50 kb inversion clade</taxon>
        <taxon>NPAAA clade</taxon>
        <taxon>indigoferoid/millettioid clade</taxon>
        <taxon>Phaseoleae</taxon>
        <taxon>Canavalia</taxon>
    </lineage>
</organism>
<accession>A0AAN9R2K5</accession>
<feature type="region of interest" description="Disordered" evidence="8">
    <location>
        <begin position="118"/>
        <end position="163"/>
    </location>
</feature>
<keyword evidence="3" id="KW-0052">Apoplast</keyword>
<keyword evidence="9" id="KW-1133">Transmembrane helix</keyword>
<proteinExistence type="inferred from homology"/>
<dbReference type="GO" id="GO:0048364">
    <property type="term" value="P:root development"/>
    <property type="evidence" value="ECO:0007669"/>
    <property type="project" value="InterPro"/>
</dbReference>
<dbReference type="GO" id="GO:1902025">
    <property type="term" value="P:nitrate import"/>
    <property type="evidence" value="ECO:0007669"/>
    <property type="project" value="TreeGrafter"/>
</dbReference>
<keyword evidence="9" id="KW-0812">Transmembrane</keyword>
<dbReference type="GO" id="GO:0006995">
    <property type="term" value="P:cellular response to nitrogen starvation"/>
    <property type="evidence" value="ECO:0007669"/>
    <property type="project" value="UniProtKB-ARBA"/>
</dbReference>